<comment type="caution">
    <text evidence="2">The sequence shown here is derived from an EMBL/GenBank/DDBJ whole genome shotgun (WGS) entry which is preliminary data.</text>
</comment>
<dbReference type="Proteomes" id="UP000187209">
    <property type="component" value="Unassembled WGS sequence"/>
</dbReference>
<feature type="transmembrane region" description="Helical" evidence="1">
    <location>
        <begin position="127"/>
        <end position="146"/>
    </location>
</feature>
<accession>A0A1R2BGE9</accession>
<gene>
    <name evidence="2" type="ORF">SteCoe_24921</name>
</gene>
<keyword evidence="1" id="KW-0812">Transmembrane</keyword>
<evidence type="ECO:0000313" key="3">
    <source>
        <dbReference type="Proteomes" id="UP000187209"/>
    </source>
</evidence>
<dbReference type="OrthoDB" id="10519085at2759"/>
<feature type="transmembrane region" description="Helical" evidence="1">
    <location>
        <begin position="48"/>
        <end position="65"/>
    </location>
</feature>
<evidence type="ECO:0008006" key="4">
    <source>
        <dbReference type="Google" id="ProtNLM"/>
    </source>
</evidence>
<keyword evidence="1" id="KW-0472">Membrane</keyword>
<keyword evidence="1" id="KW-1133">Transmembrane helix</keyword>
<protein>
    <recommendedName>
        <fullName evidence="4">Nucleoporin Ndc1</fullName>
    </recommendedName>
</protein>
<evidence type="ECO:0000256" key="1">
    <source>
        <dbReference type="SAM" id="Phobius"/>
    </source>
</evidence>
<feature type="transmembrane region" description="Helical" evidence="1">
    <location>
        <begin position="86"/>
        <end position="107"/>
    </location>
</feature>
<feature type="transmembrane region" description="Helical" evidence="1">
    <location>
        <begin position="21"/>
        <end position="42"/>
    </location>
</feature>
<feature type="transmembrane region" description="Helical" evidence="1">
    <location>
        <begin position="167"/>
        <end position="186"/>
    </location>
</feature>
<organism evidence="2 3">
    <name type="scientific">Stentor coeruleus</name>
    <dbReference type="NCBI Taxonomy" id="5963"/>
    <lineage>
        <taxon>Eukaryota</taxon>
        <taxon>Sar</taxon>
        <taxon>Alveolata</taxon>
        <taxon>Ciliophora</taxon>
        <taxon>Postciliodesmatophora</taxon>
        <taxon>Heterotrichea</taxon>
        <taxon>Heterotrichida</taxon>
        <taxon>Stentoridae</taxon>
        <taxon>Stentor</taxon>
    </lineage>
</organism>
<proteinExistence type="predicted"/>
<evidence type="ECO:0000313" key="2">
    <source>
        <dbReference type="EMBL" id="OMJ75857.1"/>
    </source>
</evidence>
<name>A0A1R2BGE9_9CILI</name>
<sequence length="441" mass="51613">MKDNECRELLQTSLKWQIGAFLLWNTLLVYLNLCFSHMLIFYPPERPPFAIFARFYLLAVFLVGFKYLTFTNFPDVSSSKDEFRKLFTSLNAFHVSILGTIVVYSYIFKEFGVVLGFYRISYWGSSYSWAIGTMSSLTHLLRHQYINYWYDPPFSRIAWVAKKVPETLLFSIVLNIVTMFIMNALWILFKFEVPGFEYWSYGVFIVHLDLLMARVLQNFLASPTKLDDENYLGEEFCISGLTTKDGEIHFQCLQDLNRASKDRKTHIINSSIQQWDILLEICIKYMQKVPRHIQSYSTLKSKDTHIKPQQKFDDIKSMIVPIANFLYFIFNEPFEVKFRNDIFKLFTMAALSSKAVTKFITTPQISNNLLKNNALSLIVQTQTECLLEVQNYIKNDKEINAEQFINSITSNLRDIKKMYHEYANSISLRGEAMQVFSNIVL</sequence>
<dbReference type="EMBL" id="MPUH01000665">
    <property type="protein sequence ID" value="OMJ75857.1"/>
    <property type="molecule type" value="Genomic_DNA"/>
</dbReference>
<dbReference type="AlphaFoldDB" id="A0A1R2BGE9"/>
<keyword evidence="3" id="KW-1185">Reference proteome</keyword>
<reference evidence="2 3" key="1">
    <citation type="submission" date="2016-11" db="EMBL/GenBank/DDBJ databases">
        <title>The macronuclear genome of Stentor coeruleus: a giant cell with tiny introns.</title>
        <authorList>
            <person name="Slabodnick M."/>
            <person name="Ruby J.G."/>
            <person name="Reiff S.B."/>
            <person name="Swart E.C."/>
            <person name="Gosai S."/>
            <person name="Prabakaran S."/>
            <person name="Witkowska E."/>
            <person name="Larue G.E."/>
            <person name="Fisher S."/>
            <person name="Freeman R.M."/>
            <person name="Gunawardena J."/>
            <person name="Chu W."/>
            <person name="Stover N.A."/>
            <person name="Gregory B.D."/>
            <person name="Nowacki M."/>
            <person name="Derisi J."/>
            <person name="Roy S.W."/>
            <person name="Marshall W.F."/>
            <person name="Sood P."/>
        </authorList>
    </citation>
    <scope>NUCLEOTIDE SEQUENCE [LARGE SCALE GENOMIC DNA]</scope>
    <source>
        <strain evidence="2">WM001</strain>
    </source>
</reference>